<dbReference type="SMART" id="SM00257">
    <property type="entry name" value="LysM"/>
    <property type="match status" value="1"/>
</dbReference>
<name>A0A916K1X5_9BACL</name>
<protein>
    <recommendedName>
        <fullName evidence="2">LysM domain-containing protein</fullName>
    </recommendedName>
</protein>
<dbReference type="InterPro" id="IPR010611">
    <property type="entry name" value="3D_dom"/>
</dbReference>
<dbReference type="GO" id="GO:0019867">
    <property type="term" value="C:outer membrane"/>
    <property type="evidence" value="ECO:0007669"/>
    <property type="project" value="InterPro"/>
</dbReference>
<dbReference type="InterPro" id="IPR059180">
    <property type="entry name" value="3D_YorM"/>
</dbReference>
<evidence type="ECO:0000313" key="4">
    <source>
        <dbReference type="Proteomes" id="UP000693672"/>
    </source>
</evidence>
<dbReference type="RefSeq" id="WP_218091587.1">
    <property type="nucleotide sequence ID" value="NZ_CAJVAS010000005.1"/>
</dbReference>
<evidence type="ECO:0000256" key="1">
    <source>
        <dbReference type="ARBA" id="ARBA00022729"/>
    </source>
</evidence>
<evidence type="ECO:0000313" key="3">
    <source>
        <dbReference type="EMBL" id="CAG7615312.1"/>
    </source>
</evidence>
<dbReference type="PANTHER" id="PTHR39160">
    <property type="entry name" value="CELL WALL-BINDING PROTEIN YOCH"/>
    <property type="match status" value="1"/>
</dbReference>
<feature type="domain" description="LysM" evidence="2">
    <location>
        <begin position="68"/>
        <end position="112"/>
    </location>
</feature>
<organism evidence="3 4">
    <name type="scientific">Paenibacillus solanacearum</name>
    <dbReference type="NCBI Taxonomy" id="2048548"/>
    <lineage>
        <taxon>Bacteria</taxon>
        <taxon>Bacillati</taxon>
        <taxon>Bacillota</taxon>
        <taxon>Bacilli</taxon>
        <taxon>Bacillales</taxon>
        <taxon>Paenibacillaceae</taxon>
        <taxon>Paenibacillus</taxon>
    </lineage>
</organism>
<dbReference type="GO" id="GO:0009254">
    <property type="term" value="P:peptidoglycan turnover"/>
    <property type="evidence" value="ECO:0007669"/>
    <property type="project" value="InterPro"/>
</dbReference>
<dbReference type="EMBL" id="CAJVAS010000005">
    <property type="protein sequence ID" value="CAG7615312.1"/>
    <property type="molecule type" value="Genomic_DNA"/>
</dbReference>
<dbReference type="CDD" id="cd00118">
    <property type="entry name" value="LysM"/>
    <property type="match status" value="1"/>
</dbReference>
<dbReference type="PROSITE" id="PS51782">
    <property type="entry name" value="LYSM"/>
    <property type="match status" value="1"/>
</dbReference>
<keyword evidence="1" id="KW-0732">Signal</keyword>
<dbReference type="CDD" id="cd14667">
    <property type="entry name" value="3D_containing_proteins"/>
    <property type="match status" value="1"/>
</dbReference>
<comment type="caution">
    <text evidence="3">The sequence shown here is derived from an EMBL/GenBank/DDBJ whole genome shotgun (WGS) entry which is preliminary data.</text>
</comment>
<reference evidence="3" key="1">
    <citation type="submission" date="2021-06" db="EMBL/GenBank/DDBJ databases">
        <authorList>
            <person name="Criscuolo A."/>
        </authorList>
    </citation>
    <scope>NUCLEOTIDE SEQUENCE</scope>
    <source>
        <strain evidence="3">CIP111600</strain>
    </source>
</reference>
<dbReference type="InterPro" id="IPR018392">
    <property type="entry name" value="LysM"/>
</dbReference>
<keyword evidence="4" id="KW-1185">Reference proteome</keyword>
<dbReference type="Pfam" id="PF01476">
    <property type="entry name" value="LysM"/>
    <property type="match status" value="1"/>
</dbReference>
<proteinExistence type="predicted"/>
<dbReference type="GO" id="GO:0004553">
    <property type="term" value="F:hydrolase activity, hydrolyzing O-glycosyl compounds"/>
    <property type="evidence" value="ECO:0007669"/>
    <property type="project" value="InterPro"/>
</dbReference>
<dbReference type="InterPro" id="IPR051933">
    <property type="entry name" value="Resuscitation_pf_RpfB"/>
</dbReference>
<sequence length="236" mass="25473">MIPIMKKRLVCLAFLMLFYAMTPMSLLAYEEEEELFGPISTEYFVPYLAPEPAEAAADTIEPSLPQPLLYEVRSGDTLSNIARSFDVSVRDLMALNEITNPNRLAVGQQLSIPPDFTGVEAIGGQSGVIRQVLSTTLTAYTAGYESTGKTKSSPAYGITSSGSKAEEGRTIAVDPAVIPMGTMVFIDGVGFRKAEDTGSAIRGAKIDVFMNDLNEARQFGVKKNVKVYVLAAKEAI</sequence>
<evidence type="ECO:0000259" key="2">
    <source>
        <dbReference type="PROSITE" id="PS51782"/>
    </source>
</evidence>
<dbReference type="Pfam" id="PF06725">
    <property type="entry name" value="3D"/>
    <property type="match status" value="1"/>
</dbReference>
<gene>
    <name evidence="3" type="ORF">PAESOLCIP111_01799</name>
</gene>
<accession>A0A916K1X5</accession>
<dbReference type="Proteomes" id="UP000693672">
    <property type="component" value="Unassembled WGS sequence"/>
</dbReference>
<dbReference type="PANTHER" id="PTHR39160:SF4">
    <property type="entry name" value="RESUSCITATION-PROMOTING FACTOR RPFB"/>
    <property type="match status" value="1"/>
</dbReference>
<dbReference type="AlphaFoldDB" id="A0A916K1X5"/>